<dbReference type="Gene3D" id="2.40.30.170">
    <property type="match status" value="1"/>
</dbReference>
<dbReference type="Gene3D" id="2.40.50.100">
    <property type="match status" value="1"/>
</dbReference>
<accession>A0ABR7NP88</accession>
<evidence type="ECO:0000256" key="2">
    <source>
        <dbReference type="SAM" id="MobiDB-lite"/>
    </source>
</evidence>
<organism evidence="4 5">
    <name type="scientific">Enterocloster hominis</name>
    <name type="common">ex Liu et al. 2021</name>
    <dbReference type="NCBI Taxonomy" id="2763663"/>
    <lineage>
        <taxon>Bacteria</taxon>
        <taxon>Bacillati</taxon>
        <taxon>Bacillota</taxon>
        <taxon>Clostridia</taxon>
        <taxon>Lachnospirales</taxon>
        <taxon>Lachnospiraceae</taxon>
        <taxon>Enterocloster</taxon>
    </lineage>
</organism>
<comment type="similarity">
    <text evidence="1">Belongs to the membrane fusion protein (MFP) (TC 8.A.1) family.</text>
</comment>
<dbReference type="Gene3D" id="1.10.287.470">
    <property type="entry name" value="Helix hairpin bin"/>
    <property type="match status" value="1"/>
</dbReference>
<dbReference type="InterPro" id="IPR058625">
    <property type="entry name" value="MdtA-like_BSH"/>
</dbReference>
<evidence type="ECO:0000259" key="3">
    <source>
        <dbReference type="Pfam" id="PF25917"/>
    </source>
</evidence>
<dbReference type="InterPro" id="IPR006143">
    <property type="entry name" value="RND_pump_MFP"/>
</dbReference>
<feature type="region of interest" description="Disordered" evidence="2">
    <location>
        <begin position="352"/>
        <end position="419"/>
    </location>
</feature>
<dbReference type="Proteomes" id="UP000647491">
    <property type="component" value="Unassembled WGS sequence"/>
</dbReference>
<gene>
    <name evidence="4" type="ORF">H8708_01600</name>
</gene>
<evidence type="ECO:0000313" key="5">
    <source>
        <dbReference type="Proteomes" id="UP000647491"/>
    </source>
</evidence>
<dbReference type="SUPFAM" id="SSF111369">
    <property type="entry name" value="HlyD-like secretion proteins"/>
    <property type="match status" value="1"/>
</dbReference>
<evidence type="ECO:0000313" key="4">
    <source>
        <dbReference type="EMBL" id="MBC8597930.1"/>
    </source>
</evidence>
<dbReference type="Gene3D" id="2.40.420.20">
    <property type="match status" value="1"/>
</dbReference>
<feature type="compositionally biased region" description="Low complexity" evidence="2">
    <location>
        <begin position="369"/>
        <end position="404"/>
    </location>
</feature>
<dbReference type="NCBIfam" id="TIGR01730">
    <property type="entry name" value="RND_mfp"/>
    <property type="match status" value="1"/>
</dbReference>
<sequence>MKKLAKAVTAVLAVGALGTLVFMRMTKKEEPMEAVPDPSVQVENPAADTISISTDLTGTVEPADVVYVAAMGSGEVLEVYVNQGEMVEKDQTLFKIDNKQLESARIQLNTAKVSLDDAQTNLNRMKVLYDSGDISAQAYEQVVNSVSMAKLQYDGAKLSYDIQLENSTVTAPISGLLESFDVKVHDMMAAGSVAAVISGAGNKSVAFSVSERVREGLHPGDAMTVEKNGTEYNGVITEIATMVDQQTGLFKIKASLEGADALATGTVVKLSVISEKAENVMTVPVDCVSYSGGQAYVYIYDQEAGAARKAAIEDGLIGSERIQVLSGLDYSDQVITTWTKELYEGAPVQLAEGSGTDAETSLDGGESAGAGESPEAGNGEAPMTDAPGEPAADAAAGDAEAPEPAAEETSTEETSANAQ</sequence>
<name>A0ABR7NP88_9FIRM</name>
<keyword evidence="5" id="KW-1185">Reference proteome</keyword>
<reference evidence="4 5" key="1">
    <citation type="submission" date="2020-08" db="EMBL/GenBank/DDBJ databases">
        <title>Genome public.</title>
        <authorList>
            <person name="Liu C."/>
            <person name="Sun Q."/>
        </authorList>
    </citation>
    <scope>NUCLEOTIDE SEQUENCE [LARGE SCALE GENOMIC DNA]</scope>
    <source>
        <strain evidence="4 5">BX10</strain>
    </source>
</reference>
<dbReference type="PANTHER" id="PTHR30469">
    <property type="entry name" value="MULTIDRUG RESISTANCE PROTEIN MDTA"/>
    <property type="match status" value="1"/>
</dbReference>
<evidence type="ECO:0000256" key="1">
    <source>
        <dbReference type="ARBA" id="ARBA00009477"/>
    </source>
</evidence>
<comment type="caution">
    <text evidence="4">The sequence shown here is derived from an EMBL/GenBank/DDBJ whole genome shotgun (WGS) entry which is preliminary data.</text>
</comment>
<dbReference type="PANTHER" id="PTHR30469:SF15">
    <property type="entry name" value="HLYD FAMILY OF SECRETION PROTEINS"/>
    <property type="match status" value="1"/>
</dbReference>
<dbReference type="RefSeq" id="WP_262426743.1">
    <property type="nucleotide sequence ID" value="NZ_JACRTJ010000005.1"/>
</dbReference>
<protein>
    <submittedName>
        <fullName evidence="4">Efflux RND transporter periplasmic adaptor subunit</fullName>
    </submittedName>
</protein>
<dbReference type="Pfam" id="PF25917">
    <property type="entry name" value="BSH_RND"/>
    <property type="match status" value="1"/>
</dbReference>
<feature type="domain" description="Multidrug resistance protein MdtA-like barrel-sandwich hybrid" evidence="3">
    <location>
        <begin position="66"/>
        <end position="196"/>
    </location>
</feature>
<proteinExistence type="inferred from homology"/>
<dbReference type="EMBL" id="JACRTJ010000005">
    <property type="protein sequence ID" value="MBC8597930.1"/>
    <property type="molecule type" value="Genomic_DNA"/>
</dbReference>